<reference evidence="1" key="1">
    <citation type="submission" date="2021-03" db="EMBL/GenBank/DDBJ databases">
        <title>Draft genome sequence of rust myrtle Austropuccinia psidii MF-1, a brazilian biotype.</title>
        <authorList>
            <person name="Quecine M.C."/>
            <person name="Pachon D.M.R."/>
            <person name="Bonatelli M.L."/>
            <person name="Correr F.H."/>
            <person name="Franceschini L.M."/>
            <person name="Leite T.F."/>
            <person name="Margarido G.R.A."/>
            <person name="Almeida C.A."/>
            <person name="Ferrarezi J.A."/>
            <person name="Labate C.A."/>
        </authorList>
    </citation>
    <scope>NUCLEOTIDE SEQUENCE</scope>
    <source>
        <strain evidence="1">MF-1</strain>
    </source>
</reference>
<name>A0A9Q3F6I5_9BASI</name>
<dbReference type="Proteomes" id="UP000765509">
    <property type="component" value="Unassembled WGS sequence"/>
</dbReference>
<gene>
    <name evidence="1" type="ORF">O181_072132</name>
</gene>
<proteinExistence type="predicted"/>
<organism evidence="1 2">
    <name type="scientific">Austropuccinia psidii MF-1</name>
    <dbReference type="NCBI Taxonomy" id="1389203"/>
    <lineage>
        <taxon>Eukaryota</taxon>
        <taxon>Fungi</taxon>
        <taxon>Dikarya</taxon>
        <taxon>Basidiomycota</taxon>
        <taxon>Pucciniomycotina</taxon>
        <taxon>Pucciniomycetes</taxon>
        <taxon>Pucciniales</taxon>
        <taxon>Sphaerophragmiaceae</taxon>
        <taxon>Austropuccinia</taxon>
    </lineage>
</organism>
<evidence type="ECO:0000313" key="2">
    <source>
        <dbReference type="Proteomes" id="UP000765509"/>
    </source>
</evidence>
<evidence type="ECO:0000313" key="1">
    <source>
        <dbReference type="EMBL" id="MBW0532417.1"/>
    </source>
</evidence>
<dbReference type="EMBL" id="AVOT02037713">
    <property type="protein sequence ID" value="MBW0532417.1"/>
    <property type="molecule type" value="Genomic_DNA"/>
</dbReference>
<keyword evidence="2" id="KW-1185">Reference proteome</keyword>
<dbReference type="OrthoDB" id="2495256at2759"/>
<dbReference type="AlphaFoldDB" id="A0A9Q3F6I5"/>
<accession>A0A9Q3F6I5</accession>
<comment type="caution">
    <text evidence="1">The sequence shown here is derived from an EMBL/GenBank/DDBJ whole genome shotgun (WGS) entry which is preliminary data.</text>
</comment>
<protein>
    <submittedName>
        <fullName evidence="1">Uncharacterized protein</fullName>
    </submittedName>
</protein>
<sequence>MPNCGCPDVILANGILKACSCQPCSSGNLTGCSCNKETGCGCTSSILPIHSMDRCSCALASKICTCTDCACKNNNVPGSCCA</sequence>